<dbReference type="InterPro" id="IPR020806">
    <property type="entry name" value="PKS_PP-bd"/>
</dbReference>
<dbReference type="FunFam" id="3.40.50.980:FF:000001">
    <property type="entry name" value="Non-ribosomal peptide synthetase"/>
    <property type="match status" value="1"/>
</dbReference>
<dbReference type="Gene3D" id="3.40.50.980">
    <property type="match status" value="2"/>
</dbReference>
<dbReference type="CDD" id="cd12116">
    <property type="entry name" value="A_NRPS_Ta1_like"/>
    <property type="match status" value="1"/>
</dbReference>
<accession>A0A243WDD5</accession>
<dbReference type="GO" id="GO:0005737">
    <property type="term" value="C:cytoplasm"/>
    <property type="evidence" value="ECO:0007669"/>
    <property type="project" value="TreeGrafter"/>
</dbReference>
<dbReference type="Gene3D" id="3.40.50.1820">
    <property type="entry name" value="alpha/beta hydrolase"/>
    <property type="match status" value="1"/>
</dbReference>
<dbReference type="Proteomes" id="UP000194873">
    <property type="component" value="Unassembled WGS sequence"/>
</dbReference>
<dbReference type="SMART" id="SM00823">
    <property type="entry name" value="PKS_PP"/>
    <property type="match status" value="1"/>
</dbReference>
<dbReference type="PANTHER" id="PTHR45527">
    <property type="entry name" value="NONRIBOSOMAL PEPTIDE SYNTHETASE"/>
    <property type="match status" value="1"/>
</dbReference>
<dbReference type="FunFam" id="3.40.50.12780:FF:000012">
    <property type="entry name" value="Non-ribosomal peptide synthetase"/>
    <property type="match status" value="1"/>
</dbReference>
<dbReference type="Gene3D" id="3.30.300.30">
    <property type="match status" value="1"/>
</dbReference>
<keyword evidence="3" id="KW-0597">Phosphoprotein</keyword>
<dbReference type="Pfam" id="PF00550">
    <property type="entry name" value="PP-binding"/>
    <property type="match status" value="1"/>
</dbReference>
<keyword evidence="6" id="KW-1185">Reference proteome</keyword>
<evidence type="ECO:0000313" key="5">
    <source>
        <dbReference type="EMBL" id="OUJ73688.1"/>
    </source>
</evidence>
<dbReference type="InterPro" id="IPR001242">
    <property type="entry name" value="Condensation_dom"/>
</dbReference>
<dbReference type="OrthoDB" id="4317020at2"/>
<dbReference type="GO" id="GO:0044550">
    <property type="term" value="P:secondary metabolite biosynthetic process"/>
    <property type="evidence" value="ECO:0007669"/>
    <property type="project" value="TreeGrafter"/>
</dbReference>
<sequence>MLVKEFENLDLTAVEFDPFAGPEIVCVAPSTEAQQEIWLACLFGGDDANRAFNESISLRLRGKLDKVAMEKALQALVKRHEALHSAFGANGREICVFKDLAADFAYQDITSKSQEEQEQFIARYTQQNALLPFNLLYGPLFRSSLIKLSNEEHHLTLTAHHIVCDGWSLGIMMQDLGKLYSALVQDVYPELTKAINFSQFASEQLTFAKSDEYRAVEQFWLEQYKNNTPVVTLPTDFPRPALRTFKSNRLDYALKPGLVPAVKKMGLKAGCSFVTTLMAGFDVLLHRLTGQPDIVVGLPTAGQSATGNHWLVGHCVNLLPLRSTLTPEISFVDFLKQRKVSLFDAYEHQQLTFGSLLKKLSISRDASRIPLVPVVFNVDMGLADGVEFRELAYELISNPREYESFELFLNASGSEKAVVLECSYNSALFKPATIKQMMADFEQLLEQVVANPTIKVADIQLGTSANLTEAYTELNSTTQPYPVGKTLHQLISEQAQRAPSSLAIKFGTLALSYQELETRSNQLAAYLMASRVQPGDVVGLLLERSPDLVVALLAIMKCGAAYVPLDPIYPEERIAFMLADSGAKFLFTSEKLGAAFPTNATKLYADTAFQAAQGYPNIARVIEQESSELLYVLYTSGSTGKPKGVKITHRNVVNFLCSMQQEPGIAVTDKLLAVTTVSFDIAGLELFLPLVSGAAIVLADTMTAKDGKQLLQLMQQENVTILQATPATWRMLLDAGWTAKLPLKALCGGEALPTELAARLVTKCDSVWNMYGPTETTIWSSVKHVSDTGETITVGKPIANTQFYILDERLKLVEPGVVGEIIIAGDGVAQGYLNRAELTAEKFVTNPFTVEGGATMYRTGDLGKLLPSGEVQCLGRVDQQVKVRGYRIEPGEIEQVLIAFDDLKEAVVLARDERLVAFVVPAAAVSLATAQQKIAGWKKALARLLPAYMVPSEVVVLSALPMTLNGKVDRKVLLEQPTEATPKPAVEEYVAPRSEAQKLVASIWCDCLGLDQVSLYDNFFELGGHSLIAVQVMARVEQETGKRLPLSTLFEYSTVEKLASVIQANEETITWDSLWDSLVPIQPCGSKTPLYIVHGAGMNVLLFNTLAKKMHPDQPVYGLQAKGLNGIDEPLGTIEEIAAHYVDAITTANPSGPYALAGYSFGGVIAYEMARQLLKAGKVVKSLIMFDTYAYQAYSAKPGKAKRLAKAKYRLQKAAYTFVLLMKRPGRTLFYKADTVKRMFLRPYLTLKHGKERQYEILNGHPYQLGVKNGLAEQVYELTPQPLAIELFRVDTPTYYMHDAEFLGWKTFALEGITIHEVHGEHGCIFDAPNDQKIAETLQRILNKS</sequence>
<dbReference type="GO" id="GO:0003824">
    <property type="term" value="F:catalytic activity"/>
    <property type="evidence" value="ECO:0007669"/>
    <property type="project" value="InterPro"/>
</dbReference>
<dbReference type="InterPro" id="IPR025110">
    <property type="entry name" value="AMP-bd_C"/>
</dbReference>
<dbReference type="InterPro" id="IPR000873">
    <property type="entry name" value="AMP-dep_synth/lig_dom"/>
</dbReference>
<comment type="caution">
    <text evidence="5">The sequence shown here is derived from an EMBL/GenBank/DDBJ whole genome shotgun (WGS) entry which is preliminary data.</text>
</comment>
<dbReference type="Pfam" id="PF00668">
    <property type="entry name" value="Condensation"/>
    <property type="match status" value="1"/>
</dbReference>
<dbReference type="EMBL" id="MTSE01000005">
    <property type="protein sequence ID" value="OUJ73688.1"/>
    <property type="molecule type" value="Genomic_DNA"/>
</dbReference>
<dbReference type="SUPFAM" id="SSF47336">
    <property type="entry name" value="ACP-like"/>
    <property type="match status" value="1"/>
</dbReference>
<dbReference type="PROSITE" id="PS50075">
    <property type="entry name" value="CARRIER"/>
    <property type="match status" value="1"/>
</dbReference>
<dbReference type="Gene3D" id="1.10.1200.10">
    <property type="entry name" value="ACP-like"/>
    <property type="match status" value="1"/>
</dbReference>
<dbReference type="SUPFAM" id="SSF56801">
    <property type="entry name" value="Acetyl-CoA synthetase-like"/>
    <property type="match status" value="1"/>
</dbReference>
<dbReference type="GO" id="GO:0043041">
    <property type="term" value="P:amino acid activation for nonribosomal peptide biosynthetic process"/>
    <property type="evidence" value="ECO:0007669"/>
    <property type="project" value="TreeGrafter"/>
</dbReference>
<dbReference type="Pfam" id="PF00975">
    <property type="entry name" value="Thioesterase"/>
    <property type="match status" value="1"/>
</dbReference>
<dbReference type="InterPro" id="IPR020845">
    <property type="entry name" value="AMP-binding_CS"/>
</dbReference>
<dbReference type="InterPro" id="IPR023213">
    <property type="entry name" value="CAT-like_dom_sf"/>
</dbReference>
<dbReference type="Gene3D" id="3.30.559.10">
    <property type="entry name" value="Chloramphenicol acetyltransferase-like domain"/>
    <property type="match status" value="1"/>
</dbReference>
<evidence type="ECO:0000256" key="2">
    <source>
        <dbReference type="ARBA" id="ARBA00022450"/>
    </source>
</evidence>
<dbReference type="Pfam" id="PF13193">
    <property type="entry name" value="AMP-binding_C"/>
    <property type="match status" value="1"/>
</dbReference>
<dbReference type="Gene3D" id="2.30.38.10">
    <property type="entry name" value="Luciferase, Domain 3"/>
    <property type="match status" value="1"/>
</dbReference>
<reference evidence="5 6" key="1">
    <citation type="submission" date="2017-01" db="EMBL/GenBank/DDBJ databases">
        <title>A new Hymenobacter.</title>
        <authorList>
            <person name="Liang Y."/>
            <person name="Feng F."/>
        </authorList>
    </citation>
    <scope>NUCLEOTIDE SEQUENCE [LARGE SCALE GENOMIC DNA]</scope>
    <source>
        <strain evidence="5">MIMBbqt21</strain>
    </source>
</reference>
<comment type="cofactor">
    <cofactor evidence="1">
        <name>pantetheine 4'-phosphate</name>
        <dbReference type="ChEBI" id="CHEBI:47942"/>
    </cofactor>
</comment>
<protein>
    <recommendedName>
        <fullName evidence="4">Carrier domain-containing protein</fullName>
    </recommendedName>
</protein>
<dbReference type="GO" id="GO:0031177">
    <property type="term" value="F:phosphopantetheine binding"/>
    <property type="evidence" value="ECO:0007669"/>
    <property type="project" value="InterPro"/>
</dbReference>
<dbReference type="CDD" id="cd19531">
    <property type="entry name" value="LCL_NRPS-like"/>
    <property type="match status" value="1"/>
</dbReference>
<name>A0A243WDD5_9BACT</name>
<dbReference type="SUPFAM" id="SSF52777">
    <property type="entry name" value="CoA-dependent acyltransferases"/>
    <property type="match status" value="2"/>
</dbReference>
<dbReference type="InterPro" id="IPR009081">
    <property type="entry name" value="PP-bd_ACP"/>
</dbReference>
<organism evidence="5 6">
    <name type="scientific">Hymenobacter crusticola</name>
    <dbReference type="NCBI Taxonomy" id="1770526"/>
    <lineage>
        <taxon>Bacteria</taxon>
        <taxon>Pseudomonadati</taxon>
        <taxon>Bacteroidota</taxon>
        <taxon>Cytophagia</taxon>
        <taxon>Cytophagales</taxon>
        <taxon>Hymenobacteraceae</taxon>
        <taxon>Hymenobacter</taxon>
    </lineage>
</organism>
<keyword evidence="2" id="KW-0596">Phosphopantetheine</keyword>
<dbReference type="InterPro" id="IPR001031">
    <property type="entry name" value="Thioesterase"/>
</dbReference>
<dbReference type="PANTHER" id="PTHR45527:SF1">
    <property type="entry name" value="FATTY ACID SYNTHASE"/>
    <property type="match status" value="1"/>
</dbReference>
<dbReference type="InterPro" id="IPR029058">
    <property type="entry name" value="AB_hydrolase_fold"/>
</dbReference>
<dbReference type="Gene3D" id="3.30.559.30">
    <property type="entry name" value="Nonribosomal peptide synthetase, condensation domain"/>
    <property type="match status" value="1"/>
</dbReference>
<evidence type="ECO:0000259" key="4">
    <source>
        <dbReference type="PROSITE" id="PS50075"/>
    </source>
</evidence>
<dbReference type="RefSeq" id="WP_086594293.1">
    <property type="nucleotide sequence ID" value="NZ_MTSE01000005.1"/>
</dbReference>
<evidence type="ECO:0000256" key="3">
    <source>
        <dbReference type="ARBA" id="ARBA00022553"/>
    </source>
</evidence>
<dbReference type="InterPro" id="IPR036736">
    <property type="entry name" value="ACP-like_sf"/>
</dbReference>
<dbReference type="InterPro" id="IPR010071">
    <property type="entry name" value="AA_adenyl_dom"/>
</dbReference>
<dbReference type="Pfam" id="PF00501">
    <property type="entry name" value="AMP-binding"/>
    <property type="match status" value="1"/>
</dbReference>
<dbReference type="PROSITE" id="PS00455">
    <property type="entry name" value="AMP_BINDING"/>
    <property type="match status" value="1"/>
</dbReference>
<dbReference type="SUPFAM" id="SSF53474">
    <property type="entry name" value="alpha/beta-Hydrolases"/>
    <property type="match status" value="1"/>
</dbReference>
<dbReference type="NCBIfam" id="TIGR01733">
    <property type="entry name" value="AA-adenyl-dom"/>
    <property type="match status" value="1"/>
</dbReference>
<feature type="domain" description="Carrier" evidence="4">
    <location>
        <begin position="991"/>
        <end position="1066"/>
    </location>
</feature>
<proteinExistence type="predicted"/>
<evidence type="ECO:0000313" key="6">
    <source>
        <dbReference type="Proteomes" id="UP000194873"/>
    </source>
</evidence>
<dbReference type="FunFam" id="1.10.1200.10:FF:000005">
    <property type="entry name" value="Nonribosomal peptide synthetase 1"/>
    <property type="match status" value="1"/>
</dbReference>
<gene>
    <name evidence="5" type="ORF">BXP70_11910</name>
</gene>
<evidence type="ECO:0000256" key="1">
    <source>
        <dbReference type="ARBA" id="ARBA00001957"/>
    </source>
</evidence>
<dbReference type="InterPro" id="IPR045851">
    <property type="entry name" value="AMP-bd_C_sf"/>
</dbReference>